<evidence type="ECO:0000313" key="2">
    <source>
        <dbReference type="Proteomes" id="UP000307140"/>
    </source>
</evidence>
<dbReference type="EMBL" id="VANR01000001">
    <property type="protein sequence ID" value="TMM32490.1"/>
    <property type="molecule type" value="Genomic_DNA"/>
</dbReference>
<dbReference type="AlphaFoldDB" id="A0A5S3NB23"/>
<dbReference type="Pfam" id="PF07661">
    <property type="entry name" value="MORN_2"/>
    <property type="match status" value="2"/>
</dbReference>
<evidence type="ECO:0008006" key="3">
    <source>
        <dbReference type="Google" id="ProtNLM"/>
    </source>
</evidence>
<reference evidence="1 2" key="1">
    <citation type="submission" date="2019-05" db="EMBL/GenBank/DDBJ databases">
        <title>Polaribacter aestuariivivens sp. nov., isolated from a tidal flat.</title>
        <authorList>
            <person name="Yoon J.-H."/>
        </authorList>
    </citation>
    <scope>NUCLEOTIDE SEQUENCE [LARGE SCALE GENOMIC DNA]</scope>
    <source>
        <strain evidence="1 2">DBTF-3</strain>
    </source>
</reference>
<dbReference type="Gene3D" id="3.90.930.1">
    <property type="match status" value="1"/>
</dbReference>
<gene>
    <name evidence="1" type="ORF">FDT66_01145</name>
</gene>
<sequence length="133" mass="15830">MRFFFTLFFISIFSTVTLTAQQKIWLDENGNLSNREKAVYYRVSNDNKSKKQLIIDYYISGKKAKEFYFIKGKPDGKYSEFYDSGEVKITGKFEDGYKEGTWKTYYKNGKIKEKGRYNKGEKVGVWKIYYKND</sequence>
<dbReference type="SUPFAM" id="SSF82185">
    <property type="entry name" value="Histone H3 K4-specific methyltransferase SET7/9 N-terminal domain"/>
    <property type="match status" value="1"/>
</dbReference>
<proteinExistence type="predicted"/>
<accession>A0A5S3NB23</accession>
<dbReference type="OrthoDB" id="7342920at2"/>
<name>A0A5S3NB23_9FLAO</name>
<organism evidence="1 2">
    <name type="scientific">Polaribacter aestuariivivens</name>
    <dbReference type="NCBI Taxonomy" id="2304626"/>
    <lineage>
        <taxon>Bacteria</taxon>
        <taxon>Pseudomonadati</taxon>
        <taxon>Bacteroidota</taxon>
        <taxon>Flavobacteriia</taxon>
        <taxon>Flavobacteriales</taxon>
        <taxon>Flavobacteriaceae</taxon>
    </lineage>
</organism>
<dbReference type="RefSeq" id="WP_138534698.1">
    <property type="nucleotide sequence ID" value="NZ_VANR01000001.1"/>
</dbReference>
<dbReference type="InterPro" id="IPR011652">
    <property type="entry name" value="MORN_2"/>
</dbReference>
<comment type="caution">
    <text evidence="1">The sequence shown here is derived from an EMBL/GenBank/DDBJ whole genome shotgun (WGS) entry which is preliminary data.</text>
</comment>
<keyword evidence="2" id="KW-1185">Reference proteome</keyword>
<evidence type="ECO:0000313" key="1">
    <source>
        <dbReference type="EMBL" id="TMM32490.1"/>
    </source>
</evidence>
<dbReference type="Proteomes" id="UP000307140">
    <property type="component" value="Unassembled WGS sequence"/>
</dbReference>
<protein>
    <recommendedName>
        <fullName evidence="3">Toxin-antitoxin system YwqK family antitoxin</fullName>
    </recommendedName>
</protein>